<feature type="transmembrane region" description="Helical" evidence="5">
    <location>
        <begin position="129"/>
        <end position="147"/>
    </location>
</feature>
<comment type="subcellular location">
    <subcellularLocation>
        <location evidence="1">Membrane</location>
        <topology evidence="1">Multi-pass membrane protein</topology>
    </subcellularLocation>
</comment>
<dbReference type="PATRIC" id="fig|1629550.3.peg.2840"/>
<feature type="transmembrane region" description="Helical" evidence="5">
    <location>
        <begin position="347"/>
        <end position="367"/>
    </location>
</feature>
<proteinExistence type="predicted"/>
<evidence type="ECO:0000256" key="3">
    <source>
        <dbReference type="ARBA" id="ARBA00022989"/>
    </source>
</evidence>
<evidence type="ECO:0000256" key="5">
    <source>
        <dbReference type="SAM" id="Phobius"/>
    </source>
</evidence>
<feature type="transmembrane region" description="Helical" evidence="5">
    <location>
        <begin position="81"/>
        <end position="99"/>
    </location>
</feature>
<feature type="transmembrane region" description="Helical" evidence="5">
    <location>
        <begin position="106"/>
        <end position="123"/>
    </location>
</feature>
<organism evidence="7 8">
    <name type="scientific">Paraclostridium benzoelyticum</name>
    <dbReference type="NCBI Taxonomy" id="1629550"/>
    <lineage>
        <taxon>Bacteria</taxon>
        <taxon>Bacillati</taxon>
        <taxon>Bacillota</taxon>
        <taxon>Clostridia</taxon>
        <taxon>Peptostreptococcales</taxon>
        <taxon>Peptostreptococcaceae</taxon>
        <taxon>Paraclostridium</taxon>
    </lineage>
</organism>
<keyword evidence="3 5" id="KW-1133">Transmembrane helix</keyword>
<sequence length="640" mass="73053">MEKKKILSTTIMFVVIVAAIVGFKSVFGDENTLVGVAGITAALSLLGTDYTINPIRNTVYFVCLEVVLGIGAFLAANNSLLALIITFILIFTVLYNFTYNTKKPTYVAFTLGYLFMLYSPVDIKELPTRVGALVFCGLAIMAIQMLANKNKLKTQSKKTIKSSIEYISEEINCILENKNLDFVNELNKKTYIGIRDLVSDMYKRIDKDINLPIEIIQSLFISRFLESINLTVGKIKDDRNNNEGYFKTLNEVKNLLVEIDNFTNENLSIDELINKLSEYVKDTDKIEPNYYLIYELKDAADLLSYDLKDSRDKKIDKIKENYFVTDLLDRVNDLKNNMSKDSLKFTFALRGAIVTSIGVFIVSIFNLEYGKWLVFSLSAIVQPYLEASKVKGKDRLVGTVIGLVIFEILFYLIKEDSARVLVILAVGYISNFQTKYKDQMICTTISALGAAAMTSSLEMISINRLVFVVIGTLIALYANKVILPYKMRDITKKDIEKSIMINEKVLSKLYELGRLELKIDEDVKEMLFVNNLINKKIDTNNLTLLSNSIDDFLYNQRMFMNDIRFLVNNFRRFSKNNTGVMDLVYDVDKLMHRENSKEDIIKCFNKRADKFSQLVLVDVLELKENIINSKKLSKQISSEL</sequence>
<dbReference type="Proteomes" id="UP000034407">
    <property type="component" value="Unassembled WGS sequence"/>
</dbReference>
<name>A0A0M3DBH1_9FIRM</name>
<feature type="transmembrane region" description="Helical" evidence="5">
    <location>
        <begin position="396"/>
        <end position="413"/>
    </location>
</feature>
<evidence type="ECO:0000256" key="1">
    <source>
        <dbReference type="ARBA" id="ARBA00004141"/>
    </source>
</evidence>
<dbReference type="GO" id="GO:0016020">
    <property type="term" value="C:membrane"/>
    <property type="evidence" value="ECO:0007669"/>
    <property type="project" value="UniProtKB-SubCell"/>
</dbReference>
<dbReference type="EMBL" id="LBBT01000346">
    <property type="protein sequence ID" value="KKX99999.1"/>
    <property type="molecule type" value="Genomic_DNA"/>
</dbReference>
<feature type="domain" description="Integral membrane bound transporter" evidence="6">
    <location>
        <begin position="358"/>
        <end position="477"/>
    </location>
</feature>
<keyword evidence="8" id="KW-1185">Reference proteome</keyword>
<dbReference type="Pfam" id="PF13515">
    <property type="entry name" value="FUSC_2"/>
    <property type="match status" value="1"/>
</dbReference>
<feature type="transmembrane region" description="Helical" evidence="5">
    <location>
        <begin position="59"/>
        <end position="75"/>
    </location>
</feature>
<protein>
    <recommendedName>
        <fullName evidence="6">Integral membrane bound transporter domain-containing protein</fullName>
    </recommendedName>
</protein>
<dbReference type="InterPro" id="IPR049453">
    <property type="entry name" value="Memb_transporter_dom"/>
</dbReference>
<keyword evidence="2 5" id="KW-0812">Transmembrane</keyword>
<feature type="transmembrane region" description="Helical" evidence="5">
    <location>
        <begin position="465"/>
        <end position="483"/>
    </location>
</feature>
<feature type="transmembrane region" description="Helical" evidence="5">
    <location>
        <begin position="7"/>
        <end position="27"/>
    </location>
</feature>
<evidence type="ECO:0000313" key="8">
    <source>
        <dbReference type="Proteomes" id="UP000034407"/>
    </source>
</evidence>
<dbReference type="OrthoDB" id="1654636at2"/>
<evidence type="ECO:0000259" key="6">
    <source>
        <dbReference type="Pfam" id="PF13515"/>
    </source>
</evidence>
<gene>
    <name evidence="7" type="ORF">VN21_16640</name>
</gene>
<feature type="transmembrane region" description="Helical" evidence="5">
    <location>
        <begin position="33"/>
        <end position="52"/>
    </location>
</feature>
<feature type="transmembrane region" description="Helical" evidence="5">
    <location>
        <begin position="440"/>
        <end position="459"/>
    </location>
</feature>
<dbReference type="AlphaFoldDB" id="A0A0M3DBH1"/>
<comment type="caution">
    <text evidence="7">The sequence shown here is derived from an EMBL/GenBank/DDBJ whole genome shotgun (WGS) entry which is preliminary data.</text>
</comment>
<dbReference type="RefSeq" id="WP_046824248.1">
    <property type="nucleotide sequence ID" value="NZ_LBBT01000346.1"/>
</dbReference>
<accession>A0A0M3DBH1</accession>
<evidence type="ECO:0000256" key="4">
    <source>
        <dbReference type="ARBA" id="ARBA00023136"/>
    </source>
</evidence>
<evidence type="ECO:0000313" key="7">
    <source>
        <dbReference type="EMBL" id="KKX99999.1"/>
    </source>
</evidence>
<keyword evidence="4 5" id="KW-0472">Membrane</keyword>
<reference evidence="7 8" key="1">
    <citation type="submission" date="2015-04" db="EMBL/GenBank/DDBJ databases">
        <title>Microcin producing Clostridium sp. JC272T.</title>
        <authorList>
            <person name="Jyothsna T."/>
            <person name="Sasikala C."/>
            <person name="Ramana C."/>
        </authorList>
    </citation>
    <scope>NUCLEOTIDE SEQUENCE [LARGE SCALE GENOMIC DNA]</scope>
    <source>
        <strain evidence="7 8">JC272</strain>
    </source>
</reference>
<evidence type="ECO:0000256" key="2">
    <source>
        <dbReference type="ARBA" id="ARBA00022692"/>
    </source>
</evidence>